<dbReference type="HOGENOM" id="CLU_121413_1_0_9"/>
<organism evidence="1 2">
    <name type="scientific">Thermoanaerobacter kivui</name>
    <name type="common">Acetogenium kivui</name>
    <dbReference type="NCBI Taxonomy" id="2325"/>
    <lineage>
        <taxon>Bacteria</taxon>
        <taxon>Bacillati</taxon>
        <taxon>Bacillota</taxon>
        <taxon>Clostridia</taxon>
        <taxon>Thermoanaerobacterales</taxon>
        <taxon>Thermoanaerobacteraceae</taxon>
        <taxon>Thermoanaerobacter</taxon>
    </lineage>
</organism>
<dbReference type="RefSeq" id="WP_049684310.1">
    <property type="nucleotide sequence ID" value="NZ_CP009170.1"/>
</dbReference>
<dbReference type="Gene3D" id="1.20.120.490">
    <property type="entry name" value="Hypothetical protein TM1646-like domain"/>
    <property type="match status" value="1"/>
</dbReference>
<dbReference type="SUPFAM" id="SSF158397">
    <property type="entry name" value="TM1646-like"/>
    <property type="match status" value="1"/>
</dbReference>
<dbReference type="Proteomes" id="UP000029669">
    <property type="component" value="Chromosome"/>
</dbReference>
<dbReference type="AlphaFoldDB" id="A0A097ANA7"/>
<dbReference type="KEGG" id="tki:TKV_c00980"/>
<dbReference type="Pfam" id="PF03885">
    <property type="entry name" value="DUF327"/>
    <property type="match status" value="1"/>
</dbReference>
<accession>A0A097ANA7</accession>
<dbReference type="EMBL" id="CP009170">
    <property type="protein sequence ID" value="AIS51303.1"/>
    <property type="molecule type" value="Genomic_DNA"/>
</dbReference>
<keyword evidence="2" id="KW-1185">Reference proteome</keyword>
<evidence type="ECO:0000313" key="1">
    <source>
        <dbReference type="EMBL" id="AIS51303.1"/>
    </source>
</evidence>
<protein>
    <recommendedName>
        <fullName evidence="3">DUF327 domain-containing protein</fullName>
    </recommendedName>
</protein>
<dbReference type="OrthoDB" id="1680946at2"/>
<dbReference type="InterPro" id="IPR024042">
    <property type="entry name" value="TM1646-like_dom_sf"/>
</dbReference>
<sequence length="146" mass="17311">MRIQEIKSLKVSSDIKSEYHRYDKVSKKFIDSLEEELEQFRQDKLNSILSELDSAAQKLKETLTLEDLLNYKKLVKKFLQEATNGMLKHTKKEYVDLRGRKKIYSLVEKVNDKLEKLTEDFLKDSKHIELLKMIDDIRGLLIDIYS</sequence>
<name>A0A097ANA7_THEKI</name>
<dbReference type="eggNOG" id="COG1728">
    <property type="taxonomic scope" value="Bacteria"/>
</dbReference>
<gene>
    <name evidence="1" type="ORF">TKV_c00980</name>
</gene>
<evidence type="ECO:0008006" key="3">
    <source>
        <dbReference type="Google" id="ProtNLM"/>
    </source>
</evidence>
<evidence type="ECO:0000313" key="2">
    <source>
        <dbReference type="Proteomes" id="UP000029669"/>
    </source>
</evidence>
<dbReference type="InterPro" id="IPR005585">
    <property type="entry name" value="DUF327"/>
</dbReference>
<reference evidence="2" key="1">
    <citation type="journal article" date="2015" name="Genome Announc.">
        <title>Whole-Genome Sequences of 80 Environmental and Clinical Isolates of Burkholderia pseudomallei.</title>
        <authorList>
            <person name="Johnson S.L."/>
            <person name="Baker A.L."/>
            <person name="Chain P.S."/>
            <person name="Currie B.J."/>
            <person name="Daligault H.E."/>
            <person name="Davenport K.W."/>
            <person name="Davis C.B."/>
            <person name="Inglis T.J."/>
            <person name="Kaestli M."/>
            <person name="Koren S."/>
            <person name="Mayo M."/>
            <person name="Merritt A.J."/>
            <person name="Price E.P."/>
            <person name="Sarovich D.S."/>
            <person name="Warner J."/>
            <person name="Rosovitz M.J."/>
        </authorList>
    </citation>
    <scope>NUCLEOTIDE SEQUENCE [LARGE SCALE GENOMIC DNA]</scope>
    <source>
        <strain evidence="2">DSM 2030</strain>
    </source>
</reference>
<dbReference type="STRING" id="2325.TKV_c00980"/>
<proteinExistence type="predicted"/>